<dbReference type="STRING" id="55661.A0A091G4W0"/>
<keyword evidence="2" id="KW-1185">Reference proteome</keyword>
<accession>A0A091G4W0</accession>
<dbReference type="AlphaFoldDB" id="A0A091G4W0"/>
<keyword evidence="1" id="KW-0418">Kinase</keyword>
<evidence type="ECO:0000313" key="2">
    <source>
        <dbReference type="Proteomes" id="UP000053760"/>
    </source>
</evidence>
<gene>
    <name evidence="1" type="ORF">N303_08547</name>
</gene>
<organism evidence="1 2">
    <name type="scientific">Cuculus canorus</name>
    <name type="common">Common cuckoo</name>
    <dbReference type="NCBI Taxonomy" id="55661"/>
    <lineage>
        <taxon>Eukaryota</taxon>
        <taxon>Metazoa</taxon>
        <taxon>Chordata</taxon>
        <taxon>Craniata</taxon>
        <taxon>Vertebrata</taxon>
        <taxon>Euteleostomi</taxon>
        <taxon>Archelosauria</taxon>
        <taxon>Archosauria</taxon>
        <taxon>Dinosauria</taxon>
        <taxon>Saurischia</taxon>
        <taxon>Theropoda</taxon>
        <taxon>Coelurosauria</taxon>
        <taxon>Aves</taxon>
        <taxon>Neognathae</taxon>
        <taxon>Neoaves</taxon>
        <taxon>Otidimorphae</taxon>
        <taxon>Cuculiformes</taxon>
        <taxon>Cuculidae</taxon>
        <taxon>Cuculus</taxon>
    </lineage>
</organism>
<protein>
    <submittedName>
        <fullName evidence="1">Serine/threonine-protein kinase LMTK1</fullName>
    </submittedName>
</protein>
<proteinExistence type="predicted"/>
<feature type="non-terminal residue" evidence="1">
    <location>
        <position position="84"/>
    </location>
</feature>
<reference evidence="1 2" key="1">
    <citation type="submission" date="2014-04" db="EMBL/GenBank/DDBJ databases">
        <title>Genome evolution of avian class.</title>
        <authorList>
            <person name="Zhang G."/>
            <person name="Li C."/>
        </authorList>
    </citation>
    <scope>NUCLEOTIDE SEQUENCE [LARGE SCALE GENOMIC DNA]</scope>
    <source>
        <strain evidence="1">BGI_N303</strain>
    </source>
</reference>
<name>A0A091G4W0_CUCCA</name>
<sequence length="84" mass="8724">GGGFEWDDDFPLTPVKPSLMASLTGTPAEPDAAAPTLPAPSALVPAQKQVLPIQFSRFTVSPAPVSRFSITHVSDSDMDSIGGE</sequence>
<dbReference type="EMBL" id="KL447697">
    <property type="protein sequence ID" value="KFO76321.1"/>
    <property type="molecule type" value="Genomic_DNA"/>
</dbReference>
<dbReference type="GO" id="GO:0004713">
    <property type="term" value="F:protein tyrosine kinase activity"/>
    <property type="evidence" value="ECO:0007669"/>
    <property type="project" value="TreeGrafter"/>
</dbReference>
<feature type="non-terminal residue" evidence="1">
    <location>
        <position position="1"/>
    </location>
</feature>
<dbReference type="PANTHER" id="PTHR24417">
    <property type="entry name" value="SERINE/THREONINE-PROTEIN KINASE LMTK1"/>
    <property type="match status" value="1"/>
</dbReference>
<keyword evidence="1" id="KW-0808">Transferase</keyword>
<dbReference type="GO" id="GO:0007420">
    <property type="term" value="P:brain development"/>
    <property type="evidence" value="ECO:0007669"/>
    <property type="project" value="TreeGrafter"/>
</dbReference>
<dbReference type="Proteomes" id="UP000053760">
    <property type="component" value="Unassembled WGS sequence"/>
</dbReference>
<dbReference type="PANTHER" id="PTHR24417:SF0">
    <property type="entry name" value="SERINE_THREONINE-PROTEIN KINASE LMTK1"/>
    <property type="match status" value="1"/>
</dbReference>
<evidence type="ECO:0000313" key="1">
    <source>
        <dbReference type="EMBL" id="KFO76321.1"/>
    </source>
</evidence>